<dbReference type="GO" id="GO:0015031">
    <property type="term" value="P:protein transport"/>
    <property type="evidence" value="ECO:0007669"/>
    <property type="project" value="UniProtKB-KW"/>
</dbReference>
<dbReference type="GO" id="GO:0009279">
    <property type="term" value="C:cell outer membrane"/>
    <property type="evidence" value="ECO:0007669"/>
    <property type="project" value="UniProtKB-SubCell"/>
</dbReference>
<gene>
    <name evidence="7" type="ORF">MNBD_GAMMA06-1835</name>
</gene>
<dbReference type="InterPro" id="IPR004565">
    <property type="entry name" value="OM_lipoprot_LolB"/>
</dbReference>
<comment type="subcellular location">
    <subcellularLocation>
        <location evidence="1">Cell outer membrane</location>
    </subcellularLocation>
</comment>
<sequence>MLTSCVAVKEKIIVEPAAWAAEQQKRQQIQSWEIKGRLGIQTENNGGTLDIIWKQAEENFSIRLIAPLGAGNYLVQRKNDVVEIRFPDGRTELVNNVDEIFSSMLGVNLPVSAVKNWIRGLPAETLTLENITWNEQGLLNTVKQSGWNVEMKKYSGAGILLPHIIYLSRNDNDELDIRLVLRQWSIKN</sequence>
<reference evidence="7" key="1">
    <citation type="submission" date="2018-06" db="EMBL/GenBank/DDBJ databases">
        <authorList>
            <person name="Zhirakovskaya E."/>
        </authorList>
    </citation>
    <scope>NUCLEOTIDE SEQUENCE</scope>
</reference>
<comment type="subunit">
    <text evidence="2">Monomer.</text>
</comment>
<evidence type="ECO:0000256" key="4">
    <source>
        <dbReference type="ARBA" id="ARBA00022927"/>
    </source>
</evidence>
<name>A0A3B0WCQ5_9ZZZZ</name>
<dbReference type="InterPro" id="IPR029046">
    <property type="entry name" value="LolA/LolB/LppX"/>
</dbReference>
<keyword evidence="5" id="KW-0472">Membrane</keyword>
<dbReference type="EMBL" id="UOFD01000003">
    <property type="protein sequence ID" value="VAW50113.1"/>
    <property type="molecule type" value="Genomic_DNA"/>
</dbReference>
<evidence type="ECO:0000256" key="5">
    <source>
        <dbReference type="ARBA" id="ARBA00023136"/>
    </source>
</evidence>
<dbReference type="NCBIfam" id="TIGR00548">
    <property type="entry name" value="lolB"/>
    <property type="match status" value="1"/>
</dbReference>
<evidence type="ECO:0000256" key="1">
    <source>
        <dbReference type="ARBA" id="ARBA00004442"/>
    </source>
</evidence>
<evidence type="ECO:0008006" key="8">
    <source>
        <dbReference type="Google" id="ProtNLM"/>
    </source>
</evidence>
<dbReference type="AlphaFoldDB" id="A0A3B0WCQ5"/>
<protein>
    <recommendedName>
        <fullName evidence="8">Outer-membrane lipoprotein LolB</fullName>
    </recommendedName>
</protein>
<keyword evidence="4" id="KW-0653">Protein transport</keyword>
<dbReference type="CDD" id="cd16326">
    <property type="entry name" value="LolB"/>
    <property type="match status" value="1"/>
</dbReference>
<keyword evidence="3" id="KW-0813">Transport</keyword>
<proteinExistence type="predicted"/>
<dbReference type="Gene3D" id="2.50.20.10">
    <property type="entry name" value="Lipoprotein localisation LolA/LolB/LppX"/>
    <property type="match status" value="1"/>
</dbReference>
<evidence type="ECO:0000313" key="7">
    <source>
        <dbReference type="EMBL" id="VAW50113.1"/>
    </source>
</evidence>
<dbReference type="SUPFAM" id="SSF89392">
    <property type="entry name" value="Prokaryotic lipoproteins and lipoprotein localization factors"/>
    <property type="match status" value="1"/>
</dbReference>
<keyword evidence="6" id="KW-0143">Chaperone</keyword>
<evidence type="ECO:0000256" key="3">
    <source>
        <dbReference type="ARBA" id="ARBA00022448"/>
    </source>
</evidence>
<accession>A0A3B0WCQ5</accession>
<evidence type="ECO:0000256" key="2">
    <source>
        <dbReference type="ARBA" id="ARBA00011245"/>
    </source>
</evidence>
<evidence type="ECO:0000256" key="6">
    <source>
        <dbReference type="ARBA" id="ARBA00023186"/>
    </source>
</evidence>
<organism evidence="7">
    <name type="scientific">hydrothermal vent metagenome</name>
    <dbReference type="NCBI Taxonomy" id="652676"/>
    <lineage>
        <taxon>unclassified sequences</taxon>
        <taxon>metagenomes</taxon>
        <taxon>ecological metagenomes</taxon>
    </lineage>
</organism>
<dbReference type="Pfam" id="PF03550">
    <property type="entry name" value="LolB"/>
    <property type="match status" value="1"/>
</dbReference>